<feature type="signal peptide" evidence="2">
    <location>
        <begin position="1"/>
        <end position="17"/>
    </location>
</feature>
<comment type="caution">
    <text evidence="3">The sequence shown here is derived from an EMBL/GenBank/DDBJ whole genome shotgun (WGS) entry which is preliminary data.</text>
</comment>
<accession>A0ABP0LI57</accession>
<dbReference type="EMBL" id="CAXAMN010012725">
    <property type="protein sequence ID" value="CAK9038876.1"/>
    <property type="molecule type" value="Genomic_DNA"/>
</dbReference>
<evidence type="ECO:0000313" key="4">
    <source>
        <dbReference type="Proteomes" id="UP001642484"/>
    </source>
</evidence>
<sequence>MKFFALILTSSFSSALAVAAGKAKSATGGLLADDKPTNPWLSLLTKSWALPGESQEEQSKGLDGLASSILALAKNHKSGAPDEEMKAAVESISQILTDMKDSVTTGNAAAQQEINKKQSAVKNCSVPAETSMPDFEATLHLGVKDVLDCRADEKSYYDAYQHCLSEEARCANTTECCVDLIQPNPYCLSPPSPPSPLTFQSECDTACEHRDPAQKKQRTSSSGHRRLCGRTVLVQPRPQHLPRSRSKCREKDLDNKLAFFELKLQEYNEASYACEQSRLGCNSSYTCQLKQEAWKEKHALCNSNQSAFEQAYCDLAGTQEAHWDTYSSCHACSVQALEAEEVKQESLLLGRRQEWRGLLRIECLLGALTAADQAAALDACINKNQTTIAAEALNLTYPTKVGAVPTKSSCSEKLNAPGTSYFLKTFYSGVPEVLMPTSLTTYYCVSGLSTSYCPVASTTLSLLTKVQQNHLPVVPHIMSPHHATQGPRPRPLGPLVRGHALCIGSLAATTCSETGGDGTQPLTDARGAGRRDHDR</sequence>
<evidence type="ECO:0000256" key="1">
    <source>
        <dbReference type="SAM" id="MobiDB-lite"/>
    </source>
</evidence>
<dbReference type="Proteomes" id="UP001642484">
    <property type="component" value="Unassembled WGS sequence"/>
</dbReference>
<feature type="chain" id="PRO_5046735506" evidence="2">
    <location>
        <begin position="18"/>
        <end position="535"/>
    </location>
</feature>
<organism evidence="3 4">
    <name type="scientific">Durusdinium trenchii</name>
    <dbReference type="NCBI Taxonomy" id="1381693"/>
    <lineage>
        <taxon>Eukaryota</taxon>
        <taxon>Sar</taxon>
        <taxon>Alveolata</taxon>
        <taxon>Dinophyceae</taxon>
        <taxon>Suessiales</taxon>
        <taxon>Symbiodiniaceae</taxon>
        <taxon>Durusdinium</taxon>
    </lineage>
</organism>
<name>A0ABP0LI57_9DINO</name>
<keyword evidence="2" id="KW-0732">Signal</keyword>
<gene>
    <name evidence="3" type="ORF">CCMP2556_LOCUS21192</name>
</gene>
<evidence type="ECO:0000313" key="3">
    <source>
        <dbReference type="EMBL" id="CAK9038876.1"/>
    </source>
</evidence>
<evidence type="ECO:0000256" key="2">
    <source>
        <dbReference type="SAM" id="SignalP"/>
    </source>
</evidence>
<protein>
    <submittedName>
        <fullName evidence="3">Uncharacterized protein</fullName>
    </submittedName>
</protein>
<feature type="region of interest" description="Disordered" evidence="1">
    <location>
        <begin position="512"/>
        <end position="535"/>
    </location>
</feature>
<keyword evidence="4" id="KW-1185">Reference proteome</keyword>
<proteinExistence type="predicted"/>
<reference evidence="3 4" key="1">
    <citation type="submission" date="2024-02" db="EMBL/GenBank/DDBJ databases">
        <authorList>
            <person name="Chen Y."/>
            <person name="Shah S."/>
            <person name="Dougan E. K."/>
            <person name="Thang M."/>
            <person name="Chan C."/>
        </authorList>
    </citation>
    <scope>NUCLEOTIDE SEQUENCE [LARGE SCALE GENOMIC DNA]</scope>
</reference>